<protein>
    <submittedName>
        <fullName evidence="1">Uncharacterized protein</fullName>
    </submittedName>
</protein>
<dbReference type="EMBL" id="CADCTR010001899">
    <property type="protein sequence ID" value="CAA9318514.1"/>
    <property type="molecule type" value="Genomic_DNA"/>
</dbReference>
<gene>
    <name evidence="1" type="ORF">AVDCRST_MAG93-5626</name>
</gene>
<name>A0A6J4L3R3_9CHLR</name>
<accession>A0A6J4L3R3</accession>
<organism evidence="1">
    <name type="scientific">uncultured Chloroflexia bacterium</name>
    <dbReference type="NCBI Taxonomy" id="1672391"/>
    <lineage>
        <taxon>Bacteria</taxon>
        <taxon>Bacillati</taxon>
        <taxon>Chloroflexota</taxon>
        <taxon>Chloroflexia</taxon>
        <taxon>environmental samples</taxon>
    </lineage>
</organism>
<proteinExistence type="predicted"/>
<dbReference type="AlphaFoldDB" id="A0A6J4L3R3"/>
<reference evidence="1" key="1">
    <citation type="submission" date="2020-02" db="EMBL/GenBank/DDBJ databases">
        <authorList>
            <person name="Meier V. D."/>
        </authorList>
    </citation>
    <scope>NUCLEOTIDE SEQUENCE</scope>
    <source>
        <strain evidence="1">AVDCRST_MAG93</strain>
    </source>
</reference>
<sequence>MVEKRSASLSSFISDIKSYIYASSTGSLGSTPEARDSLWGCSGLGSGGRSSLRQL</sequence>
<evidence type="ECO:0000313" key="1">
    <source>
        <dbReference type="EMBL" id="CAA9318514.1"/>
    </source>
</evidence>